<gene>
    <name evidence="2" type="ORF">LZ495_05265</name>
</gene>
<proteinExistence type="predicted"/>
<comment type="caution">
    <text evidence="2">The sequence shown here is derived from an EMBL/GenBank/DDBJ whole genome shotgun (WGS) entry which is preliminary data.</text>
</comment>
<evidence type="ECO:0000259" key="1">
    <source>
        <dbReference type="SMART" id="SM00943"/>
    </source>
</evidence>
<reference evidence="2" key="1">
    <citation type="submission" date="2022-01" db="EMBL/GenBank/DDBJ databases">
        <title>Genome-Based Taxonomic Classification of the Phylum Actinobacteria.</title>
        <authorList>
            <person name="Gao Y."/>
        </authorList>
    </citation>
    <scope>NUCLEOTIDE SEQUENCE</scope>
    <source>
        <strain evidence="2">KLBMP 8922</strain>
    </source>
</reference>
<dbReference type="Pfam" id="PF09250">
    <property type="entry name" value="Prim-Pol"/>
    <property type="match status" value="1"/>
</dbReference>
<dbReference type="RefSeq" id="WP_235050737.1">
    <property type="nucleotide sequence ID" value="NZ_JAKFHA010000002.1"/>
</dbReference>
<dbReference type="SMART" id="SM00943">
    <property type="entry name" value="Prim-Pol"/>
    <property type="match status" value="1"/>
</dbReference>
<feature type="domain" description="DNA primase/polymerase bifunctional N-terminal" evidence="1">
    <location>
        <begin position="57"/>
        <end position="229"/>
    </location>
</feature>
<evidence type="ECO:0000313" key="2">
    <source>
        <dbReference type="EMBL" id="MCF2526632.1"/>
    </source>
</evidence>
<accession>A0AA41PY64</accession>
<evidence type="ECO:0000313" key="3">
    <source>
        <dbReference type="Proteomes" id="UP001165378"/>
    </source>
</evidence>
<dbReference type="EMBL" id="JAKFHA010000002">
    <property type="protein sequence ID" value="MCF2526632.1"/>
    <property type="molecule type" value="Genomic_DNA"/>
</dbReference>
<protein>
    <submittedName>
        <fullName evidence="2">Bifunctional DNA primase/polymerase</fullName>
    </submittedName>
</protein>
<name>A0AA41PY64_9ACTN</name>
<keyword evidence="3" id="KW-1185">Reference proteome</keyword>
<sequence length="338" mass="36136">MTPAPNTRVCSRWSATPCPETEGLRRYTNGYFCPAHAPGTVAPPLPVPDANRLKAAALAYAARGWHVFPITPGGRVSAVTDWPNRATATDTARIARCWEHRPYNIGIACGPSGLVVVDLDMPKSEDDKPKDEWAGEQVSCGADVLAVLAQRAGEPYPDHTFTVTTQAGGTHLYFAAPDGVALPSTSGKHGWKLDTRANGGYVIAAGSVRNNRPYTVTRDVPVAPLPDWLLAALRPATVARRRVPTPVLRDTSRYATVAFENECANVENAPDGTRGVTLLRAARALGRFVASGDLPRAMVEDALREKGAAAGMEDARSVPIIRSALNWSIANNQRRGAA</sequence>
<dbReference type="CDD" id="cd04859">
    <property type="entry name" value="Prim_Pol"/>
    <property type="match status" value="1"/>
</dbReference>
<dbReference type="InterPro" id="IPR015330">
    <property type="entry name" value="DNA_primase/pol_bifunc_N"/>
</dbReference>
<dbReference type="SUPFAM" id="SSF56747">
    <property type="entry name" value="Prim-pol domain"/>
    <property type="match status" value="1"/>
</dbReference>
<dbReference type="Proteomes" id="UP001165378">
    <property type="component" value="Unassembled WGS sequence"/>
</dbReference>
<organism evidence="2 3">
    <name type="scientific">Yinghuangia soli</name>
    <dbReference type="NCBI Taxonomy" id="2908204"/>
    <lineage>
        <taxon>Bacteria</taxon>
        <taxon>Bacillati</taxon>
        <taxon>Actinomycetota</taxon>
        <taxon>Actinomycetes</taxon>
        <taxon>Kitasatosporales</taxon>
        <taxon>Streptomycetaceae</taxon>
        <taxon>Yinghuangia</taxon>
    </lineage>
</organism>
<dbReference type="AlphaFoldDB" id="A0AA41PY64"/>